<dbReference type="GO" id="GO:0005852">
    <property type="term" value="C:eukaryotic translation initiation factor 3 complex"/>
    <property type="evidence" value="ECO:0007669"/>
    <property type="project" value="UniProtKB-UniRule"/>
</dbReference>
<evidence type="ECO:0000256" key="2">
    <source>
        <dbReference type="ARBA" id="ARBA00022540"/>
    </source>
</evidence>
<sequence length="991" mass="110416">MRGNSLLQLFVWASKAIPPPEPNPDPFFSPETGEPSFVVHPETFSANVTQNHIRLRNPSKTGRSFAPTGTVRTPYRTAPSMAVPCLHASPLLHSMQTPPCPPGCPPGSQICYLGKVQSHATAQEKGRSTTFPRRPLPDTSLTLDGVLCCAVLFLYFRLDAHFRPFVFLPQLVLSRVCPLHHSLVALHPHHFSAIPSSALWDTLIQQLKATRALHSSTITEALLRIVIMTAVVTTAPLGVDLLAQSIKENTAINIAEVDINNTDRFLVHSPYTEPEHLLDLETLDDENALLARALSQMECLRADYATAGYVESFNWDQVLGELKRLVQSTGKTFKETSFYIVAFRSTIPPSTIYEDLGVLDKAAHAEANQFGGFLKYWFGSPDSEGRNLATCVWRSRPDAVKAGHGQAHRRASRATASMYSFWKIDRHRLITDGQVKQKWLFAAFGDLEKMSQSDWSMSNETPQTERMIQRAVPIPPYTCIQVMVLLQIILADEAKDEGMANTEAGAGESNGPGYEEEDGRREAQDDKMRRRRGVWNLLRITVGEKDGGVGPELCRLTPPDSPQSLPQFVVAKSSIFRNTTRRLPPLSSNSDRQVNATPTIPLPQTQNQATEFLNLHESFSDRIANMGDVIKEVPLTAVRVEALVVMKIVKHGSATFPTTATGSIVGMDADGLLEITNTFQFPTVDVASTDSHQNSHQNDASALAAAAPRQKANIVYQNDMIKHLKEVNVDANNVGWYTSAAMGNFVNLSFIENQYHYQKDNERTVALVHDVSRSSQGSLSLRAFKLTPAFMAAYKEGKFTTESLKASKLTFKDILAELPVEIHNTHLLTSFLHQLPGLPEQDKIESPNSLSDLRDDPLKQQLHPSVENLDLSIDPFLEKTCDLLLESIESHYTDLNNFQFYQRQLGREQAKITQWQTKRKAENAARAAAKQAPLPEDEWQRLFKLPQEPSRLEGMLNAKQVEQYSKQVDGFTANISAKMFAVRENLLPKRA</sequence>
<dbReference type="GeneID" id="73339181"/>
<evidence type="ECO:0000259" key="6">
    <source>
        <dbReference type="PROSITE" id="PS50249"/>
    </source>
</evidence>
<comment type="subcellular location">
    <subcellularLocation>
        <location evidence="4">Cytoplasm</location>
    </subcellularLocation>
</comment>
<dbReference type="Pfam" id="PF19445">
    <property type="entry name" value="eIF3h_C"/>
    <property type="match status" value="1"/>
</dbReference>
<dbReference type="InterPro" id="IPR045810">
    <property type="entry name" value="eIF3h_C"/>
</dbReference>
<evidence type="ECO:0000256" key="3">
    <source>
        <dbReference type="ARBA" id="ARBA00022917"/>
    </source>
</evidence>
<feature type="region of interest" description="Disordered" evidence="5">
    <location>
        <begin position="501"/>
        <end position="528"/>
    </location>
</feature>
<dbReference type="CDD" id="cd08065">
    <property type="entry name" value="MPN_eIF3h"/>
    <property type="match status" value="1"/>
</dbReference>
<comment type="function">
    <text evidence="4">Component of the eukaryotic translation initiation factor 3 (eIF-3) complex, which is involved in protein synthesis of a specialized repertoire of mRNAs and, together with other initiation factors, stimulates binding of mRNA and methionyl-tRNAi to the 40S ribosome. The eIF-3 complex specifically targets and initiates translation of a subset of mRNAs involved in cell proliferation.</text>
</comment>
<dbReference type="InterPro" id="IPR037518">
    <property type="entry name" value="MPN"/>
</dbReference>
<feature type="compositionally biased region" description="Basic and acidic residues" evidence="5">
    <location>
        <begin position="518"/>
        <end position="528"/>
    </location>
</feature>
<dbReference type="InterPro" id="IPR000555">
    <property type="entry name" value="JAMM/MPN+_dom"/>
</dbReference>
<dbReference type="InterPro" id="IPR027524">
    <property type="entry name" value="eIF3h"/>
</dbReference>
<dbReference type="GO" id="GO:0008237">
    <property type="term" value="F:metallopeptidase activity"/>
    <property type="evidence" value="ECO:0007669"/>
    <property type="project" value="InterPro"/>
</dbReference>
<dbReference type="SMART" id="SM00232">
    <property type="entry name" value="JAB_MPN"/>
    <property type="match status" value="1"/>
</dbReference>
<dbReference type="InterPro" id="IPR011008">
    <property type="entry name" value="Dimeric_a/b-barrel"/>
</dbReference>
<dbReference type="PANTHER" id="PTHR36986">
    <property type="entry name" value="UPF0643 PROTEIN PB2B2.08"/>
    <property type="match status" value="1"/>
</dbReference>
<dbReference type="SUPFAM" id="SSF54909">
    <property type="entry name" value="Dimeric alpha+beta barrel"/>
    <property type="match status" value="1"/>
</dbReference>
<reference evidence="7" key="1">
    <citation type="journal article" date="2021" name="Mol. Plant Microbe Interact.">
        <title>Complete Genome Sequence of the Plant-Pathogenic Fungus Colletotrichum lupini.</title>
        <authorList>
            <person name="Baroncelli R."/>
            <person name="Pensec F."/>
            <person name="Da Lio D."/>
            <person name="Boufleur T."/>
            <person name="Vicente I."/>
            <person name="Sarrocco S."/>
            <person name="Picot A."/>
            <person name="Baraldi E."/>
            <person name="Sukno S."/>
            <person name="Thon M."/>
            <person name="Le Floch G."/>
        </authorList>
    </citation>
    <scope>NUCLEOTIDE SEQUENCE</scope>
    <source>
        <strain evidence="7">IMI 504893</strain>
    </source>
</reference>
<evidence type="ECO:0000313" key="7">
    <source>
        <dbReference type="EMBL" id="UQC79682.1"/>
    </source>
</evidence>
<comment type="similarity">
    <text evidence="4">Belongs to the eIF-3 subunit H family.</text>
</comment>
<organism evidence="7 8">
    <name type="scientific">Colletotrichum lupini</name>
    <dbReference type="NCBI Taxonomy" id="145971"/>
    <lineage>
        <taxon>Eukaryota</taxon>
        <taxon>Fungi</taxon>
        <taxon>Dikarya</taxon>
        <taxon>Ascomycota</taxon>
        <taxon>Pezizomycotina</taxon>
        <taxon>Sordariomycetes</taxon>
        <taxon>Hypocreomycetidae</taxon>
        <taxon>Glomerellales</taxon>
        <taxon>Glomerellaceae</taxon>
        <taxon>Colletotrichum</taxon>
        <taxon>Colletotrichum acutatum species complex</taxon>
    </lineage>
</organism>
<dbReference type="AlphaFoldDB" id="A0A9Q8SNG8"/>
<dbReference type="Proteomes" id="UP000830671">
    <property type="component" value="Chromosome 3"/>
</dbReference>
<gene>
    <name evidence="7" type="ORF">CLUP02_05162</name>
</gene>
<accession>A0A9Q8SNG8</accession>
<dbReference type="HAMAP" id="MF_03007">
    <property type="entry name" value="eIF3h"/>
    <property type="match status" value="1"/>
</dbReference>
<dbReference type="GO" id="GO:0016282">
    <property type="term" value="C:eukaryotic 43S preinitiation complex"/>
    <property type="evidence" value="ECO:0007669"/>
    <property type="project" value="UniProtKB-UniRule"/>
</dbReference>
<keyword evidence="8" id="KW-1185">Reference proteome</keyword>
<feature type="domain" description="MPN" evidence="6">
    <location>
        <begin position="638"/>
        <end position="790"/>
    </location>
</feature>
<dbReference type="Gene3D" id="3.40.140.10">
    <property type="entry name" value="Cytidine Deaminase, domain 2"/>
    <property type="match status" value="1"/>
</dbReference>
<keyword evidence="1 4" id="KW-0963">Cytoplasm</keyword>
<dbReference type="GO" id="GO:0033290">
    <property type="term" value="C:eukaryotic 48S preinitiation complex"/>
    <property type="evidence" value="ECO:0007669"/>
    <property type="project" value="UniProtKB-UniRule"/>
</dbReference>
<dbReference type="EMBL" id="CP019475">
    <property type="protein sequence ID" value="UQC79682.1"/>
    <property type="molecule type" value="Genomic_DNA"/>
</dbReference>
<protein>
    <recommendedName>
        <fullName evidence="4">Eukaryotic translation initiation factor 3 subunit H</fullName>
        <shortName evidence="4">eIF3h</shortName>
    </recommendedName>
</protein>
<evidence type="ECO:0000313" key="8">
    <source>
        <dbReference type="Proteomes" id="UP000830671"/>
    </source>
</evidence>
<comment type="subunit">
    <text evidence="4">Component of the eukaryotic translation initiation factor 3 (eIF-3) complex.</text>
</comment>
<dbReference type="KEGG" id="clup:CLUP02_05162"/>
<evidence type="ECO:0000256" key="1">
    <source>
        <dbReference type="ARBA" id="ARBA00022490"/>
    </source>
</evidence>
<name>A0A9Q8SNG8_9PEZI</name>
<dbReference type="RefSeq" id="XP_049141314.1">
    <property type="nucleotide sequence ID" value="XM_049284171.1"/>
</dbReference>
<proteinExistence type="inferred from homology"/>
<keyword evidence="3 4" id="KW-0648">Protein biosynthesis</keyword>
<dbReference type="PANTHER" id="PTHR36986:SF1">
    <property type="entry name" value="UPF0643 PROTEIN PB2B2.08"/>
    <property type="match status" value="1"/>
</dbReference>
<evidence type="ECO:0000256" key="4">
    <source>
        <dbReference type="HAMAP-Rule" id="MF_03007"/>
    </source>
</evidence>
<evidence type="ECO:0000256" key="5">
    <source>
        <dbReference type="SAM" id="MobiDB-lite"/>
    </source>
</evidence>
<dbReference type="Pfam" id="PF01398">
    <property type="entry name" value="JAB"/>
    <property type="match status" value="1"/>
</dbReference>
<keyword evidence="2 4" id="KW-0396">Initiation factor</keyword>
<dbReference type="GO" id="GO:0001732">
    <property type="term" value="P:formation of cytoplasmic translation initiation complex"/>
    <property type="evidence" value="ECO:0007669"/>
    <property type="project" value="UniProtKB-UniRule"/>
</dbReference>
<dbReference type="FunFam" id="3.40.140.10:FF:000052">
    <property type="entry name" value="Eukaryotic translation initiation factor 3 subunit H"/>
    <property type="match status" value="1"/>
</dbReference>
<dbReference type="GO" id="GO:0003743">
    <property type="term" value="F:translation initiation factor activity"/>
    <property type="evidence" value="ECO:0007669"/>
    <property type="project" value="UniProtKB-UniRule"/>
</dbReference>
<dbReference type="PROSITE" id="PS50249">
    <property type="entry name" value="MPN"/>
    <property type="match status" value="1"/>
</dbReference>